<feature type="domain" description="TonB-dependent receptor-like beta-barrel" evidence="14">
    <location>
        <begin position="263"/>
        <end position="644"/>
    </location>
</feature>
<dbReference type="Pfam" id="PF00593">
    <property type="entry name" value="TonB_dep_Rec_b-barrel"/>
    <property type="match status" value="1"/>
</dbReference>
<dbReference type="GO" id="GO:0044718">
    <property type="term" value="P:siderophore transmembrane transport"/>
    <property type="evidence" value="ECO:0007669"/>
    <property type="project" value="TreeGrafter"/>
</dbReference>
<dbReference type="InterPro" id="IPR012910">
    <property type="entry name" value="Plug_dom"/>
</dbReference>
<keyword evidence="17" id="KW-1185">Reference proteome</keyword>
<name>A0A0M4TVZ7_9GAMM</name>
<evidence type="ECO:0000256" key="4">
    <source>
        <dbReference type="ARBA" id="ARBA00022452"/>
    </source>
</evidence>
<dbReference type="GO" id="GO:0015344">
    <property type="term" value="F:siderophore uptake transmembrane transporter activity"/>
    <property type="evidence" value="ECO:0007669"/>
    <property type="project" value="TreeGrafter"/>
</dbReference>
<keyword evidence="7 12" id="KW-0798">TonB box</keyword>
<organism evidence="16 17">
    <name type="scientific">Psychrobacter urativorans</name>
    <dbReference type="NCBI Taxonomy" id="45610"/>
    <lineage>
        <taxon>Bacteria</taxon>
        <taxon>Pseudomonadati</taxon>
        <taxon>Pseudomonadota</taxon>
        <taxon>Gammaproteobacteria</taxon>
        <taxon>Moraxellales</taxon>
        <taxon>Moraxellaceae</taxon>
        <taxon>Psychrobacter</taxon>
    </lineage>
</organism>
<feature type="signal peptide" evidence="13">
    <location>
        <begin position="1"/>
        <end position="28"/>
    </location>
</feature>
<evidence type="ECO:0000256" key="11">
    <source>
        <dbReference type="PROSITE-ProRule" id="PRU10144"/>
    </source>
</evidence>
<feature type="short sequence motif" description="TonB C-terminal box" evidence="11">
    <location>
        <begin position="663"/>
        <end position="680"/>
    </location>
</feature>
<dbReference type="InterPro" id="IPR039426">
    <property type="entry name" value="TonB-dep_rcpt-like"/>
</dbReference>
<dbReference type="AlphaFoldDB" id="A0A0M4TVZ7"/>
<evidence type="ECO:0000256" key="2">
    <source>
        <dbReference type="ARBA" id="ARBA00009810"/>
    </source>
</evidence>
<comment type="subcellular location">
    <subcellularLocation>
        <location evidence="1 10">Cell outer membrane</location>
        <topology evidence="1 10">Multi-pass membrane protein</topology>
    </subcellularLocation>
</comment>
<evidence type="ECO:0000256" key="9">
    <source>
        <dbReference type="ARBA" id="ARBA00023237"/>
    </source>
</evidence>
<evidence type="ECO:0000256" key="6">
    <source>
        <dbReference type="ARBA" id="ARBA00022729"/>
    </source>
</evidence>
<keyword evidence="5 10" id="KW-0812">Transmembrane</keyword>
<dbReference type="GO" id="GO:0009279">
    <property type="term" value="C:cell outer membrane"/>
    <property type="evidence" value="ECO:0007669"/>
    <property type="project" value="UniProtKB-SubCell"/>
</dbReference>
<keyword evidence="8 10" id="KW-0472">Membrane</keyword>
<evidence type="ECO:0000256" key="12">
    <source>
        <dbReference type="RuleBase" id="RU003357"/>
    </source>
</evidence>
<dbReference type="PROSITE" id="PS01156">
    <property type="entry name" value="TONB_DEPENDENT_REC_2"/>
    <property type="match status" value="1"/>
</dbReference>
<keyword evidence="16" id="KW-0675">Receptor</keyword>
<reference evidence="16 17" key="1">
    <citation type="submission" date="2015-09" db="EMBL/GenBank/DDBJ databases">
        <title>Complete genome of Psychrobacter urativorans R10.10B.</title>
        <authorList>
            <person name="See-Too W.S."/>
            <person name="Chan K.G."/>
        </authorList>
    </citation>
    <scope>NUCLEOTIDE SEQUENCE [LARGE SCALE GENOMIC DNA]</scope>
    <source>
        <strain evidence="16 17">R10.10B</strain>
    </source>
</reference>
<dbReference type="RefSeq" id="WP_062535424.1">
    <property type="nucleotide sequence ID" value="NZ_CP012678.1"/>
</dbReference>
<dbReference type="InterPro" id="IPR000531">
    <property type="entry name" value="Beta-barrel_TonB"/>
</dbReference>
<evidence type="ECO:0000256" key="5">
    <source>
        <dbReference type="ARBA" id="ARBA00022692"/>
    </source>
</evidence>
<keyword evidence="4 10" id="KW-1134">Transmembrane beta strand</keyword>
<evidence type="ECO:0000256" key="1">
    <source>
        <dbReference type="ARBA" id="ARBA00004571"/>
    </source>
</evidence>
<evidence type="ECO:0000259" key="14">
    <source>
        <dbReference type="Pfam" id="PF00593"/>
    </source>
</evidence>
<dbReference type="PANTHER" id="PTHR30069:SF41">
    <property type="entry name" value="HEME_HEMOPEXIN UTILIZATION PROTEIN C"/>
    <property type="match status" value="1"/>
</dbReference>
<gene>
    <name evidence="16" type="ORF">AOC03_09465</name>
</gene>
<dbReference type="InterPro" id="IPR011276">
    <property type="entry name" value="TonB_haem/Hb_rcpt"/>
</dbReference>
<dbReference type="CDD" id="cd01347">
    <property type="entry name" value="ligand_gated_channel"/>
    <property type="match status" value="1"/>
</dbReference>
<keyword evidence="3 10" id="KW-0813">Transport</keyword>
<dbReference type="PANTHER" id="PTHR30069">
    <property type="entry name" value="TONB-DEPENDENT OUTER MEMBRANE RECEPTOR"/>
    <property type="match status" value="1"/>
</dbReference>
<evidence type="ECO:0000256" key="7">
    <source>
        <dbReference type="ARBA" id="ARBA00023077"/>
    </source>
</evidence>
<evidence type="ECO:0000256" key="3">
    <source>
        <dbReference type="ARBA" id="ARBA00022448"/>
    </source>
</evidence>
<feature type="domain" description="TonB-dependent receptor plug" evidence="15">
    <location>
        <begin position="48"/>
        <end position="151"/>
    </location>
</feature>
<evidence type="ECO:0000313" key="16">
    <source>
        <dbReference type="EMBL" id="ALF60236.1"/>
    </source>
</evidence>
<keyword evidence="6 13" id="KW-0732">Signal</keyword>
<dbReference type="Pfam" id="PF07715">
    <property type="entry name" value="Plug"/>
    <property type="match status" value="1"/>
</dbReference>
<dbReference type="STRING" id="45610.AOC03_09465"/>
<evidence type="ECO:0000259" key="15">
    <source>
        <dbReference type="Pfam" id="PF07715"/>
    </source>
</evidence>
<dbReference type="InterPro" id="IPR010917">
    <property type="entry name" value="TonB_rcpt_CS"/>
</dbReference>
<dbReference type="KEGG" id="pur:AOC03_09465"/>
<dbReference type="InterPro" id="IPR036942">
    <property type="entry name" value="Beta-barrel_TonB_sf"/>
</dbReference>
<dbReference type="PROSITE" id="PS52016">
    <property type="entry name" value="TONB_DEPENDENT_REC_3"/>
    <property type="match status" value="1"/>
</dbReference>
<proteinExistence type="inferred from homology"/>
<keyword evidence="9 10" id="KW-0998">Cell outer membrane</keyword>
<protein>
    <submittedName>
        <fullName evidence="16">TonB-dependent receptor</fullName>
    </submittedName>
</protein>
<comment type="similarity">
    <text evidence="2 10 12">Belongs to the TonB-dependent receptor family.</text>
</comment>
<feature type="chain" id="PRO_5005802636" evidence="13">
    <location>
        <begin position="29"/>
        <end position="680"/>
    </location>
</feature>
<dbReference type="SUPFAM" id="SSF56935">
    <property type="entry name" value="Porins"/>
    <property type="match status" value="1"/>
</dbReference>
<evidence type="ECO:0000313" key="17">
    <source>
        <dbReference type="Proteomes" id="UP000059847"/>
    </source>
</evidence>
<dbReference type="EMBL" id="CP012678">
    <property type="protein sequence ID" value="ALF60236.1"/>
    <property type="molecule type" value="Genomic_DNA"/>
</dbReference>
<sequence>MREARFSSQLTVLSVGIAAVLCSQMASADTTPSTSLQTITVTANSSVRDKVQEGSVYTEDYTPAAQADHLSDFLNVIPGVTVGGTSTVNQRIRVRGLDDTNLKVTIDGARQEGTLFYHMGDVTIDPDLLKQSEVAVGNNSVTLGNDALGGAVAFKTVDAADLLKPGQKIGAKLHAGYASNNDELLTSATVFAAPTDNIDLLAYYGKRDANSGEDGNGRELFEDSKGENILLKAGAYIAEDHHIGASFSSTEKKGIFPFRPDFPSRNDAPIPQNIKRDTYGLDYTYNPASKLIDVDANVYQTKTRILRDSDYVTKPGFEFDAQVKTIGGKIQNTSTIDTNIGTHKLIAGVEHYKKESEMSRDFIKSGSDSAKNTSVYLEDQWQNGKLTLTPGVRYDRYESPEFVAGGKTYDNVVGALAASYEIAPMTQVFASYTQLFNGPDLSQAIFNSDGDNTYVNSNLKAEEGSNAEIGIVKTLRDLTVAGDALQLSAKYFETDIENFIQFVRSGGTRVGLDCATGQSGGTCQGVVNSDEDYKIKGVELAADYKVDNFSMGLSYARARSKGDKTGDSIPSVTGSGSNSGDRYMVNLNYEPNDVIGLGWRSTYVASITDNKQNTKPNYDVHDVYMNYTPRQMDNLKATVGVYNIFDEAYASHSSRLNTADDAATDFEPGRNIKASLTYQF</sequence>
<dbReference type="OrthoDB" id="9760494at2"/>
<accession>A0A0M4TVZ7</accession>
<evidence type="ECO:0000256" key="10">
    <source>
        <dbReference type="PROSITE-ProRule" id="PRU01360"/>
    </source>
</evidence>
<dbReference type="InterPro" id="IPR037066">
    <property type="entry name" value="Plug_dom_sf"/>
</dbReference>
<dbReference type="GO" id="GO:0015232">
    <property type="term" value="F:heme transmembrane transporter activity"/>
    <property type="evidence" value="ECO:0007669"/>
    <property type="project" value="InterPro"/>
</dbReference>
<evidence type="ECO:0000256" key="13">
    <source>
        <dbReference type="SAM" id="SignalP"/>
    </source>
</evidence>
<dbReference type="Gene3D" id="2.40.170.20">
    <property type="entry name" value="TonB-dependent receptor, beta-barrel domain"/>
    <property type="match status" value="1"/>
</dbReference>
<dbReference type="NCBIfam" id="TIGR01785">
    <property type="entry name" value="TonB-hemin"/>
    <property type="match status" value="1"/>
</dbReference>
<dbReference type="Proteomes" id="UP000059847">
    <property type="component" value="Chromosome"/>
</dbReference>
<evidence type="ECO:0000256" key="8">
    <source>
        <dbReference type="ARBA" id="ARBA00023136"/>
    </source>
</evidence>
<dbReference type="Gene3D" id="2.170.130.10">
    <property type="entry name" value="TonB-dependent receptor, plug domain"/>
    <property type="match status" value="1"/>
</dbReference>